<reference evidence="1 2" key="1">
    <citation type="submission" date="2014-07" db="EMBL/GenBank/DDBJ databases">
        <title>Methanogenic archaea and the global carbon cycle.</title>
        <authorList>
            <person name="Henriksen J.R."/>
            <person name="Luke J."/>
            <person name="Reinhart S."/>
            <person name="Benedict M.N."/>
            <person name="Youngblut N.D."/>
            <person name="Metcalf M.E."/>
            <person name="Whitaker R.J."/>
            <person name="Metcalf W.W."/>
        </authorList>
    </citation>
    <scope>NUCLEOTIDE SEQUENCE [LARGE SCALE GENOMIC DNA]</scope>
    <source>
        <strain evidence="1 2">MM1</strain>
    </source>
</reference>
<keyword evidence="2" id="KW-1185">Reference proteome</keyword>
<gene>
    <name evidence="1" type="ORF">MCMEM_0444</name>
</gene>
<evidence type="ECO:0000313" key="1">
    <source>
        <dbReference type="EMBL" id="AKB84497.1"/>
    </source>
</evidence>
<proteinExistence type="predicted"/>
<dbReference type="EMBL" id="CP009518">
    <property type="protein sequence ID" value="AKB84497.1"/>
    <property type="molecule type" value="Genomic_DNA"/>
</dbReference>
<dbReference type="AlphaFoldDB" id="A0A0E3SQY3"/>
<dbReference type="HOGENOM" id="CLU_2730430_0_0_2"/>
<sequence>MAAPAVELASQEQNSIVVDTVVVQPVVVVKQDLQLLSRKSVVKKIAEHFAQIAGLRMKIRSNEVAPLPKYQ</sequence>
<organism evidence="1 2">
    <name type="scientific">Methanococcoides methylutens MM1</name>
    <dbReference type="NCBI Taxonomy" id="1434104"/>
    <lineage>
        <taxon>Archaea</taxon>
        <taxon>Methanobacteriati</taxon>
        <taxon>Methanobacteriota</taxon>
        <taxon>Stenosarchaea group</taxon>
        <taxon>Methanomicrobia</taxon>
        <taxon>Methanosarcinales</taxon>
        <taxon>Methanosarcinaceae</taxon>
        <taxon>Methanococcoides</taxon>
    </lineage>
</organism>
<name>A0A0E3SQY3_METMT</name>
<dbReference type="Proteomes" id="UP000033048">
    <property type="component" value="Chromosome"/>
</dbReference>
<accession>A0A0E3SQY3</accession>
<protein>
    <submittedName>
        <fullName evidence="1">Uncharacterized protein</fullName>
    </submittedName>
</protein>
<dbReference type="KEGG" id="mmet:MCMEM_0444"/>
<evidence type="ECO:0000313" key="2">
    <source>
        <dbReference type="Proteomes" id="UP000033048"/>
    </source>
</evidence>